<proteinExistence type="predicted"/>
<evidence type="ECO:0000256" key="1">
    <source>
        <dbReference type="SAM" id="Phobius"/>
    </source>
</evidence>
<feature type="transmembrane region" description="Helical" evidence="1">
    <location>
        <begin position="386"/>
        <end position="408"/>
    </location>
</feature>
<feature type="transmembrane region" description="Helical" evidence="1">
    <location>
        <begin position="269"/>
        <end position="291"/>
    </location>
</feature>
<dbReference type="HOGENOM" id="CLU_625030_0_0_2"/>
<dbReference type="KEGG" id="pcl:Pcal_0477"/>
<dbReference type="eggNOG" id="arCOG02214">
    <property type="taxonomic scope" value="Archaea"/>
</dbReference>
<accession>A3MTE1</accession>
<feature type="transmembrane region" description="Helical" evidence="1">
    <location>
        <begin position="72"/>
        <end position="97"/>
    </location>
</feature>
<feature type="transmembrane region" description="Helical" evidence="1">
    <location>
        <begin position="103"/>
        <end position="122"/>
    </location>
</feature>
<evidence type="ECO:0000313" key="3">
    <source>
        <dbReference type="Proteomes" id="UP000001431"/>
    </source>
</evidence>
<feature type="transmembrane region" description="Helical" evidence="1">
    <location>
        <begin position="233"/>
        <end position="257"/>
    </location>
</feature>
<evidence type="ECO:0008006" key="4">
    <source>
        <dbReference type="Google" id="ProtNLM"/>
    </source>
</evidence>
<evidence type="ECO:0000313" key="2">
    <source>
        <dbReference type="EMBL" id="ABO07908.1"/>
    </source>
</evidence>
<dbReference type="EMBL" id="CP000561">
    <property type="protein sequence ID" value="ABO07908.1"/>
    <property type="molecule type" value="Genomic_DNA"/>
</dbReference>
<protein>
    <recommendedName>
        <fullName evidence="4">Polysaccharide biosynthesis protein</fullName>
    </recommendedName>
</protein>
<feature type="transmembrane region" description="Helical" evidence="1">
    <location>
        <begin position="134"/>
        <end position="155"/>
    </location>
</feature>
<feature type="transmembrane region" description="Helical" evidence="1">
    <location>
        <begin position="42"/>
        <end position="60"/>
    </location>
</feature>
<sequence>MTERVAKTGFHIYGQSIAFAIGGGLYWIIAAALVGPAEMGKAAYVVSLAALASTTAGLGLDSAVLKMQPRDWGAMYTATALYLALSAPAAAVAAYVAWQSLGLPGAIAAAVLALSWLSNIYTSAVVASFNAQRLPLYAAASIAARFAVTFAALGAGWAAVAYGYAAGSALYLALTAATAAALWGRPRRLGEFREVAKAGLSAWPSQLVAAALMGGGTALAFSKAHEAAGAYYLAYTVATVAVGLPSAIARAAIPYFAATGSPAERVAAVTAYVGAPFVAAAVAAPTQILALIRQDYAAGGPDLAALAPALWLNAVASVHLNKKYADGRYATYALAYAAFGATLAVASAYIGYGPAALAASAVLYALSGAPLRHLALLATAAPAPLLGAALPWPAAVAAAFLLSLAASAPLVGAEERRIVVELAPKYLKPLVKRLTWTA</sequence>
<keyword evidence="1" id="KW-1133">Transmembrane helix</keyword>
<reference evidence="2" key="1">
    <citation type="submission" date="2007-02" db="EMBL/GenBank/DDBJ databases">
        <title>Complete sequence of Pyrobaculum calidifontis JCM 11548.</title>
        <authorList>
            <consortium name="US DOE Joint Genome Institute"/>
            <person name="Copeland A."/>
            <person name="Lucas S."/>
            <person name="Lapidus A."/>
            <person name="Barry K."/>
            <person name="Glavina del Rio T."/>
            <person name="Dalin E."/>
            <person name="Tice H."/>
            <person name="Pitluck S."/>
            <person name="Chain P."/>
            <person name="Malfatti S."/>
            <person name="Shin M."/>
            <person name="Vergez L."/>
            <person name="Schmutz J."/>
            <person name="Larimer F."/>
            <person name="Land M."/>
            <person name="Hauser L."/>
            <person name="Kyrpides N."/>
            <person name="Mikhailova N."/>
            <person name="Cozen A.E."/>
            <person name="Fitz-Gibbon S.T."/>
            <person name="House C.H."/>
            <person name="Saltikov C."/>
            <person name="Lowe T.M."/>
            <person name="Richardson P."/>
        </authorList>
    </citation>
    <scope>NUCLEOTIDE SEQUENCE [LARGE SCALE GENOMIC DNA]</scope>
    <source>
        <strain evidence="2">JCM 11548</strain>
    </source>
</reference>
<dbReference type="AlphaFoldDB" id="A3MTE1"/>
<dbReference type="RefSeq" id="WP_011849166.1">
    <property type="nucleotide sequence ID" value="NC_009073.1"/>
</dbReference>
<name>A3MTE1_PYRCJ</name>
<feature type="transmembrane region" description="Helical" evidence="1">
    <location>
        <begin position="303"/>
        <end position="321"/>
    </location>
</feature>
<gene>
    <name evidence="2" type="ordered locus">Pcal_0477</name>
</gene>
<keyword evidence="1" id="KW-0812">Transmembrane</keyword>
<feature type="transmembrane region" description="Helical" evidence="1">
    <location>
        <begin position="12"/>
        <end position="36"/>
    </location>
</feature>
<keyword evidence="1" id="KW-0472">Membrane</keyword>
<keyword evidence="3" id="KW-1185">Reference proteome</keyword>
<dbReference type="GeneID" id="4909794"/>
<feature type="transmembrane region" description="Helical" evidence="1">
    <location>
        <begin position="203"/>
        <end position="221"/>
    </location>
</feature>
<dbReference type="STRING" id="410359.Pcal_0477"/>
<organism evidence="2 3">
    <name type="scientific">Pyrobaculum calidifontis (strain DSM 21063 / JCM 11548 / VA1)</name>
    <dbReference type="NCBI Taxonomy" id="410359"/>
    <lineage>
        <taxon>Archaea</taxon>
        <taxon>Thermoproteota</taxon>
        <taxon>Thermoprotei</taxon>
        <taxon>Thermoproteales</taxon>
        <taxon>Thermoproteaceae</taxon>
        <taxon>Pyrobaculum</taxon>
    </lineage>
</organism>
<feature type="transmembrane region" description="Helical" evidence="1">
    <location>
        <begin position="161"/>
        <end position="183"/>
    </location>
</feature>
<dbReference type="Proteomes" id="UP000001431">
    <property type="component" value="Chromosome"/>
</dbReference>
<feature type="transmembrane region" description="Helical" evidence="1">
    <location>
        <begin position="333"/>
        <end position="366"/>
    </location>
</feature>